<dbReference type="EMBL" id="BEWI01000032">
    <property type="protein sequence ID" value="GAY22541.1"/>
    <property type="molecule type" value="Genomic_DNA"/>
</dbReference>
<reference evidence="1 2" key="2">
    <citation type="journal article" date="2013" name="Environ. Sci. Technol.">
        <title>The 4-tert-butylphenol-utilizing bacterium Sphingobium fuliginis OMI can degrade bisphenols via phenolic ring hydroxylation and meta-cleavage pathway.</title>
        <authorList>
            <person name="Ogata Y."/>
            <person name="Goda S."/>
            <person name="Toyama T."/>
            <person name="Sei K."/>
            <person name="Ike M."/>
        </authorList>
    </citation>
    <scope>NUCLEOTIDE SEQUENCE [LARGE SCALE GENOMIC DNA]</scope>
    <source>
        <strain evidence="1 2">OMI</strain>
    </source>
</reference>
<proteinExistence type="predicted"/>
<accession>A0A292ZI08</accession>
<evidence type="ECO:0000313" key="2">
    <source>
        <dbReference type="Proteomes" id="UP000221538"/>
    </source>
</evidence>
<protein>
    <submittedName>
        <fullName evidence="1">Uncharacterized protein</fullName>
    </submittedName>
</protein>
<organism evidence="1 2">
    <name type="scientific">Sphingobium fuliginis (strain ATCC 27551)</name>
    <dbReference type="NCBI Taxonomy" id="336203"/>
    <lineage>
        <taxon>Bacteria</taxon>
        <taxon>Pseudomonadati</taxon>
        <taxon>Pseudomonadota</taxon>
        <taxon>Alphaproteobacteria</taxon>
        <taxon>Sphingomonadales</taxon>
        <taxon>Sphingomonadaceae</taxon>
        <taxon>Sphingobium</taxon>
    </lineage>
</organism>
<dbReference type="AlphaFoldDB" id="A0A292ZI08"/>
<dbReference type="Proteomes" id="UP000221538">
    <property type="component" value="Unassembled WGS sequence"/>
</dbReference>
<sequence>MRRSGACRTIGAGVFQIAGWLAGRFVGIDGRFCAILVGHGLPQISFNIAINLHRRSGCHESSIEIIGPVPPSRLQPVQAFCVCVQHQKNFFPGDR</sequence>
<evidence type="ECO:0000313" key="1">
    <source>
        <dbReference type="EMBL" id="GAY22541.1"/>
    </source>
</evidence>
<name>A0A292ZI08_SPHSA</name>
<reference evidence="1 2" key="1">
    <citation type="journal article" date="2013" name="Biodegradation">
        <title>Occurrence of 4-tert-butylphenol (4-t-BP) biodegradation in an aquatic sample caused by the presence of Spirodela polyrrhiza and isolation of a 4-t-BP-utilizing bacterium.</title>
        <authorList>
            <person name="Ogata Y."/>
            <person name="Toyama T."/>
            <person name="Yu N."/>
            <person name="Wang X."/>
            <person name="Sei K."/>
            <person name="Ike M."/>
        </authorList>
    </citation>
    <scope>NUCLEOTIDE SEQUENCE [LARGE SCALE GENOMIC DNA]</scope>
    <source>
        <strain evidence="1 2">OMI</strain>
    </source>
</reference>
<comment type="caution">
    <text evidence="1">The sequence shown here is derived from an EMBL/GenBank/DDBJ whole genome shotgun (WGS) entry which is preliminary data.</text>
</comment>
<gene>
    <name evidence="1" type="ORF">SFOMI_3098</name>
</gene>